<reference evidence="2" key="1">
    <citation type="journal article" date="2023" name="Front. Plant Sci.">
        <title>Chromosomal-level genome assembly of Melastoma candidum provides insights into trichome evolution.</title>
        <authorList>
            <person name="Zhong Y."/>
            <person name="Wu W."/>
            <person name="Sun C."/>
            <person name="Zou P."/>
            <person name="Liu Y."/>
            <person name="Dai S."/>
            <person name="Zhou R."/>
        </authorList>
    </citation>
    <scope>NUCLEOTIDE SEQUENCE [LARGE SCALE GENOMIC DNA]</scope>
</reference>
<protein>
    <submittedName>
        <fullName evidence="1">Uncharacterized protein</fullName>
    </submittedName>
</protein>
<dbReference type="EMBL" id="CM042883">
    <property type="protein sequence ID" value="KAI4377309.1"/>
    <property type="molecule type" value="Genomic_DNA"/>
</dbReference>
<evidence type="ECO:0000313" key="2">
    <source>
        <dbReference type="Proteomes" id="UP001057402"/>
    </source>
</evidence>
<accession>A0ACB9REL0</accession>
<gene>
    <name evidence="1" type="ORF">MLD38_014960</name>
</gene>
<organism evidence="1 2">
    <name type="scientific">Melastoma candidum</name>
    <dbReference type="NCBI Taxonomy" id="119954"/>
    <lineage>
        <taxon>Eukaryota</taxon>
        <taxon>Viridiplantae</taxon>
        <taxon>Streptophyta</taxon>
        <taxon>Embryophyta</taxon>
        <taxon>Tracheophyta</taxon>
        <taxon>Spermatophyta</taxon>
        <taxon>Magnoliopsida</taxon>
        <taxon>eudicotyledons</taxon>
        <taxon>Gunneridae</taxon>
        <taxon>Pentapetalae</taxon>
        <taxon>rosids</taxon>
        <taxon>malvids</taxon>
        <taxon>Myrtales</taxon>
        <taxon>Melastomataceae</taxon>
        <taxon>Melastomatoideae</taxon>
        <taxon>Melastomateae</taxon>
        <taxon>Melastoma</taxon>
    </lineage>
</organism>
<name>A0ACB9REL0_9MYRT</name>
<comment type="caution">
    <text evidence="1">The sequence shown here is derived from an EMBL/GenBank/DDBJ whole genome shotgun (WGS) entry which is preliminary data.</text>
</comment>
<sequence>MEGRVVIGRASISGLLACKCAIEKGFGSTLWHSRPAVVLGSLGSGSDIPELTWLQNVKVGYRFSDFDWPDFSPWTRDLGLRQSMSTTRRKMPSRQMIHPRIPQLAVFGYAEGLTKLPSFEIRCRWPAQFLDGKFQLPAEGGRHQLATAHDSIRWTEFLEIVRREEQHMVQRPAVQGHGVQPAKEDSVLGRVVPALRTNRLCRH</sequence>
<evidence type="ECO:0000313" key="1">
    <source>
        <dbReference type="EMBL" id="KAI4377309.1"/>
    </source>
</evidence>
<proteinExistence type="predicted"/>
<keyword evidence="2" id="KW-1185">Reference proteome</keyword>
<dbReference type="Proteomes" id="UP001057402">
    <property type="component" value="Chromosome 4"/>
</dbReference>